<feature type="non-terminal residue" evidence="2">
    <location>
        <position position="29"/>
    </location>
</feature>
<dbReference type="AlphaFoldDB" id="A0A7J8T5P8"/>
<comment type="caution">
    <text evidence="2">The sequence shown here is derived from an EMBL/GenBank/DDBJ whole genome shotgun (WGS) entry which is preliminary data.</text>
</comment>
<reference evidence="2 3" key="1">
    <citation type="journal article" date="2019" name="Genome Biol. Evol.">
        <title>Insights into the evolution of the New World diploid cottons (Gossypium, subgenus Houzingenia) based on genome sequencing.</title>
        <authorList>
            <person name="Grover C.E."/>
            <person name="Arick M.A. 2nd"/>
            <person name="Thrash A."/>
            <person name="Conover J.L."/>
            <person name="Sanders W.S."/>
            <person name="Peterson D.G."/>
            <person name="Frelichowski J.E."/>
            <person name="Scheffler J.A."/>
            <person name="Scheffler B.E."/>
            <person name="Wendel J.F."/>
        </authorList>
    </citation>
    <scope>NUCLEOTIDE SEQUENCE [LARGE SCALE GENOMIC DNA]</scope>
    <source>
        <strain evidence="2">27</strain>
        <tissue evidence="2">Leaf</tissue>
    </source>
</reference>
<keyword evidence="3" id="KW-1185">Reference proteome</keyword>
<sequence length="29" mass="3412">MESDSSNEEISEQMEEEKVNLRLDVDVQK</sequence>
<evidence type="ECO:0000256" key="1">
    <source>
        <dbReference type="SAM" id="MobiDB-lite"/>
    </source>
</evidence>
<protein>
    <submittedName>
        <fullName evidence="2">Uncharacterized protein</fullName>
    </submittedName>
</protein>
<feature type="region of interest" description="Disordered" evidence="1">
    <location>
        <begin position="1"/>
        <end position="29"/>
    </location>
</feature>
<accession>A0A7J8T5P8</accession>
<evidence type="ECO:0000313" key="3">
    <source>
        <dbReference type="Proteomes" id="UP000593561"/>
    </source>
</evidence>
<dbReference type="Proteomes" id="UP000593561">
    <property type="component" value="Unassembled WGS sequence"/>
</dbReference>
<organism evidence="2 3">
    <name type="scientific">Gossypium davidsonii</name>
    <name type="common">Davidson's cotton</name>
    <name type="synonym">Gossypium klotzschianum subsp. davidsonii</name>
    <dbReference type="NCBI Taxonomy" id="34287"/>
    <lineage>
        <taxon>Eukaryota</taxon>
        <taxon>Viridiplantae</taxon>
        <taxon>Streptophyta</taxon>
        <taxon>Embryophyta</taxon>
        <taxon>Tracheophyta</taxon>
        <taxon>Spermatophyta</taxon>
        <taxon>Magnoliopsida</taxon>
        <taxon>eudicotyledons</taxon>
        <taxon>Gunneridae</taxon>
        <taxon>Pentapetalae</taxon>
        <taxon>rosids</taxon>
        <taxon>malvids</taxon>
        <taxon>Malvales</taxon>
        <taxon>Malvaceae</taxon>
        <taxon>Malvoideae</taxon>
        <taxon>Gossypium</taxon>
    </lineage>
</organism>
<feature type="compositionally biased region" description="Basic and acidic residues" evidence="1">
    <location>
        <begin position="16"/>
        <end position="29"/>
    </location>
</feature>
<proteinExistence type="predicted"/>
<dbReference type="EMBL" id="JABFAC010132320">
    <property type="protein sequence ID" value="MBA0633714.1"/>
    <property type="molecule type" value="Genomic_DNA"/>
</dbReference>
<gene>
    <name evidence="2" type="ORF">Godav_022313</name>
</gene>
<evidence type="ECO:0000313" key="2">
    <source>
        <dbReference type="EMBL" id="MBA0633714.1"/>
    </source>
</evidence>
<feature type="compositionally biased region" description="Acidic residues" evidence="1">
    <location>
        <begin position="1"/>
        <end position="15"/>
    </location>
</feature>
<name>A0A7J8T5P8_GOSDV</name>